<proteinExistence type="inferred from homology"/>
<keyword evidence="15" id="KW-1185">Reference proteome</keyword>
<feature type="transmembrane region" description="Helical" evidence="13">
    <location>
        <begin position="87"/>
        <end position="111"/>
    </location>
</feature>
<evidence type="ECO:0000313" key="14">
    <source>
        <dbReference type="EMBL" id="NJB66179.1"/>
    </source>
</evidence>
<dbReference type="Proteomes" id="UP000783934">
    <property type="component" value="Unassembled WGS sequence"/>
</dbReference>
<comment type="subcellular location">
    <subcellularLocation>
        <location evidence="3">Membrane</location>
    </subcellularLocation>
</comment>
<evidence type="ECO:0000256" key="12">
    <source>
        <dbReference type="ARBA" id="ARBA00025912"/>
    </source>
</evidence>
<keyword evidence="7 13" id="KW-0812">Transmembrane</keyword>
<evidence type="ECO:0000256" key="10">
    <source>
        <dbReference type="ARBA" id="ARBA00023004"/>
    </source>
</evidence>
<accession>A0ABX0WTU4</accession>
<keyword evidence="6" id="KW-0349">Heme</keyword>
<comment type="caution">
    <text evidence="14">The sequence shown here is derived from an EMBL/GenBank/DDBJ whole genome shotgun (WGS) entry which is preliminary data.</text>
</comment>
<keyword evidence="11 13" id="KW-0472">Membrane</keyword>
<evidence type="ECO:0000256" key="3">
    <source>
        <dbReference type="ARBA" id="ARBA00004370"/>
    </source>
</evidence>
<organism evidence="14 15">
    <name type="scientific">Paenalcaligenes hominis</name>
    <dbReference type="NCBI Taxonomy" id="643674"/>
    <lineage>
        <taxon>Bacteria</taxon>
        <taxon>Pseudomonadati</taxon>
        <taxon>Pseudomonadota</taxon>
        <taxon>Betaproteobacteria</taxon>
        <taxon>Burkholderiales</taxon>
        <taxon>Alcaligenaceae</taxon>
        <taxon>Paenalcaligenes</taxon>
    </lineage>
</organism>
<dbReference type="Gene3D" id="1.20.1300.10">
    <property type="entry name" value="Fumarate reductase/succinate dehydrogenase, transmembrane subunit"/>
    <property type="match status" value="1"/>
</dbReference>
<evidence type="ECO:0000256" key="9">
    <source>
        <dbReference type="ARBA" id="ARBA00022989"/>
    </source>
</evidence>
<evidence type="ECO:0000313" key="15">
    <source>
        <dbReference type="Proteomes" id="UP000783934"/>
    </source>
</evidence>
<evidence type="ECO:0000256" key="6">
    <source>
        <dbReference type="ARBA" id="ARBA00022617"/>
    </source>
</evidence>
<dbReference type="InterPro" id="IPR014314">
    <property type="entry name" value="Succ_DH_cytb556"/>
</dbReference>
<gene>
    <name evidence="14" type="ORF">GGR41_002441</name>
</gene>
<evidence type="ECO:0000256" key="2">
    <source>
        <dbReference type="ARBA" id="ARBA00004050"/>
    </source>
</evidence>
<feature type="transmembrane region" description="Helical" evidence="13">
    <location>
        <begin position="63"/>
        <end position="81"/>
    </location>
</feature>
<comment type="function">
    <text evidence="2">Membrane-anchoring subunit of succinate dehydrogenase (SDH).</text>
</comment>
<evidence type="ECO:0000256" key="8">
    <source>
        <dbReference type="ARBA" id="ARBA00022723"/>
    </source>
</evidence>
<dbReference type="Pfam" id="PF01127">
    <property type="entry name" value="Sdh_cyt"/>
    <property type="match status" value="1"/>
</dbReference>
<feature type="transmembrane region" description="Helical" evidence="13">
    <location>
        <begin position="137"/>
        <end position="157"/>
    </location>
</feature>
<reference evidence="14 15" key="1">
    <citation type="submission" date="2020-03" db="EMBL/GenBank/DDBJ databases">
        <title>Genomic Encyclopedia of Type Strains, Phase IV (KMG-IV): sequencing the most valuable type-strain genomes for metagenomic binning, comparative biology and taxonomic classification.</title>
        <authorList>
            <person name="Goeker M."/>
        </authorList>
    </citation>
    <scope>NUCLEOTIDE SEQUENCE [LARGE SCALE GENOMIC DNA]</scope>
    <source>
        <strain evidence="14 15">DSM 26613</strain>
    </source>
</reference>
<dbReference type="InterPro" id="IPR034804">
    <property type="entry name" value="SQR/QFR_C/D"/>
</dbReference>
<evidence type="ECO:0000256" key="5">
    <source>
        <dbReference type="ARBA" id="ARBA00020076"/>
    </source>
</evidence>
<comment type="cofactor">
    <cofactor evidence="1">
        <name>heme</name>
        <dbReference type="ChEBI" id="CHEBI:30413"/>
    </cofactor>
</comment>
<evidence type="ECO:0000256" key="11">
    <source>
        <dbReference type="ARBA" id="ARBA00023136"/>
    </source>
</evidence>
<dbReference type="SUPFAM" id="SSF81343">
    <property type="entry name" value="Fumarate reductase respiratory complex transmembrane subunits"/>
    <property type="match status" value="1"/>
</dbReference>
<evidence type="ECO:0000256" key="1">
    <source>
        <dbReference type="ARBA" id="ARBA00001971"/>
    </source>
</evidence>
<name>A0ABX0WTU4_9BURK</name>
<keyword evidence="9 13" id="KW-1133">Transmembrane helix</keyword>
<dbReference type="CDD" id="cd03499">
    <property type="entry name" value="SQR_TypeC_SdhC"/>
    <property type="match status" value="1"/>
</dbReference>
<evidence type="ECO:0000256" key="4">
    <source>
        <dbReference type="ARBA" id="ARBA00007244"/>
    </source>
</evidence>
<keyword evidence="10" id="KW-0408">Iron</keyword>
<dbReference type="NCBIfam" id="TIGR02970">
    <property type="entry name" value="succ_dehyd_cytB"/>
    <property type="match status" value="1"/>
</dbReference>
<sequence length="160" mass="17654">MRENKADLSDWYLLEIIFYFEALMSDTAQKQRPQYRNISVPQILSYRLPLAAKTSILHRISGALLFLSLPVIILPLLAMSLSSASGFAALSVVFGNPAVKIVVLALIWGYLHHFCAGIRYLALDLGKGNDKYSANKSAASVLIVSLTLTFVFALKLFGVF</sequence>
<comment type="subunit">
    <text evidence="12">Part of an enzyme complex containing four subunits: a flavoprotein, an iron-sulfur protein, plus two membrane-anchoring proteins, SdhC and SdhD. The complex can form homotrimers.</text>
</comment>
<keyword evidence="8" id="KW-0479">Metal-binding</keyword>
<dbReference type="PANTHER" id="PTHR10978">
    <property type="entry name" value="SUCCINATE DEHYDROGENASE CYTOCHROME B560 SUBUNIT"/>
    <property type="match status" value="1"/>
</dbReference>
<dbReference type="EMBL" id="JAATIZ010000005">
    <property type="protein sequence ID" value="NJB66179.1"/>
    <property type="molecule type" value="Genomic_DNA"/>
</dbReference>
<evidence type="ECO:0000256" key="7">
    <source>
        <dbReference type="ARBA" id="ARBA00022692"/>
    </source>
</evidence>
<comment type="similarity">
    <text evidence="4">Belongs to the cytochrome b560 family.</text>
</comment>
<evidence type="ECO:0000256" key="13">
    <source>
        <dbReference type="SAM" id="Phobius"/>
    </source>
</evidence>
<dbReference type="InterPro" id="IPR000701">
    <property type="entry name" value="SuccDH_FuR_B_TM-su"/>
</dbReference>
<protein>
    <recommendedName>
        <fullName evidence="5">Succinate dehydrogenase cytochrome b556 subunit</fullName>
    </recommendedName>
</protein>
<dbReference type="PANTHER" id="PTHR10978:SF5">
    <property type="entry name" value="SUCCINATE DEHYDROGENASE CYTOCHROME B560 SUBUNIT, MITOCHONDRIAL"/>
    <property type="match status" value="1"/>
</dbReference>